<protein>
    <submittedName>
        <fullName evidence="3">TniB family NTP-binding protein</fullName>
    </submittedName>
</protein>
<feature type="transmembrane region" description="Helical" evidence="2">
    <location>
        <begin position="240"/>
        <end position="262"/>
    </location>
</feature>
<proteinExistence type="predicted"/>
<evidence type="ECO:0000313" key="3">
    <source>
        <dbReference type="EMBL" id="MBC9207089.1"/>
    </source>
</evidence>
<dbReference type="EMBL" id="JACTVA010000013">
    <property type="protein sequence ID" value="MBC9207089.1"/>
    <property type="molecule type" value="Genomic_DNA"/>
</dbReference>
<dbReference type="InterPro" id="IPR027417">
    <property type="entry name" value="P-loop_NTPase"/>
</dbReference>
<gene>
    <name evidence="3" type="ORF">IBL26_09615</name>
</gene>
<keyword evidence="4" id="KW-1185">Reference proteome</keyword>
<dbReference type="RefSeq" id="WP_187784258.1">
    <property type="nucleotide sequence ID" value="NZ_JACTVA010000013.1"/>
</dbReference>
<comment type="caution">
    <text evidence="3">The sequence shown here is derived from an EMBL/GenBank/DDBJ whole genome shotgun (WGS) entry which is preliminary data.</text>
</comment>
<keyword evidence="2" id="KW-0472">Membrane</keyword>
<organism evidence="3 4">
    <name type="scientific">Teichococcus aerophilus</name>
    <dbReference type="NCBI Taxonomy" id="1224513"/>
    <lineage>
        <taxon>Bacteria</taxon>
        <taxon>Pseudomonadati</taxon>
        <taxon>Pseudomonadota</taxon>
        <taxon>Alphaproteobacteria</taxon>
        <taxon>Acetobacterales</taxon>
        <taxon>Roseomonadaceae</taxon>
        <taxon>Roseomonas</taxon>
    </lineage>
</organism>
<evidence type="ECO:0000256" key="1">
    <source>
        <dbReference type="SAM" id="MobiDB-lite"/>
    </source>
</evidence>
<dbReference type="InterPro" id="IPR008868">
    <property type="entry name" value="TniB"/>
</dbReference>
<name>A0ABR7RKP8_9PROT</name>
<sequence>MSDQDDSADFDAKAIVSSVFYKTKRAEKAFEYLDMLAQYGRERNYHKAVIILGFPRSGKTFLPENWAKLRYGVNGTHNLMARLPYVEAVPNSTLNKLAGTSLEAMGDPDPSYGNEAQKTQRVIDELKRREPIFTIFDEIHNLINSDTDTVVESGGKWLTRVLNGKVSPLLLIGEPKTMRLIGQNNRQLAGRIIGAYEVKPYDWADKADRHEFRALLYAIDEGLGLPERAQFSDANMALRIYAFCEGLIGLAANLIAAALAFARIRKLPRITMELMAEAADGQLLGERRRANPFRGPAPRSVRPAGND</sequence>
<evidence type="ECO:0000256" key="2">
    <source>
        <dbReference type="SAM" id="Phobius"/>
    </source>
</evidence>
<dbReference type="SUPFAM" id="SSF52540">
    <property type="entry name" value="P-loop containing nucleoside triphosphate hydrolases"/>
    <property type="match status" value="1"/>
</dbReference>
<feature type="region of interest" description="Disordered" evidence="1">
    <location>
        <begin position="287"/>
        <end position="307"/>
    </location>
</feature>
<reference evidence="3 4" key="1">
    <citation type="journal article" date="2013" name="Int. J. Syst. Evol. Microbiol.">
        <title>Roseomonas aerophila sp. nov., isolated from air.</title>
        <authorList>
            <person name="Kim S.J."/>
            <person name="Weon H.Y."/>
            <person name="Ahn J.H."/>
            <person name="Hong S.B."/>
            <person name="Seok S.J."/>
            <person name="Whang K.S."/>
            <person name="Kwon S.W."/>
        </authorList>
    </citation>
    <scope>NUCLEOTIDE SEQUENCE [LARGE SCALE GENOMIC DNA]</scope>
    <source>
        <strain evidence="3 4">NBRC 108923</strain>
    </source>
</reference>
<keyword evidence="2" id="KW-0812">Transmembrane</keyword>
<evidence type="ECO:0000313" key="4">
    <source>
        <dbReference type="Proteomes" id="UP000626026"/>
    </source>
</evidence>
<dbReference type="Proteomes" id="UP000626026">
    <property type="component" value="Unassembled WGS sequence"/>
</dbReference>
<keyword evidence="2" id="KW-1133">Transmembrane helix</keyword>
<dbReference type="Pfam" id="PF05621">
    <property type="entry name" value="TniB"/>
    <property type="match status" value="1"/>
</dbReference>
<accession>A0ABR7RKP8</accession>
<dbReference type="Gene3D" id="3.40.50.300">
    <property type="entry name" value="P-loop containing nucleotide triphosphate hydrolases"/>
    <property type="match status" value="1"/>
</dbReference>